<dbReference type="EMBL" id="KV428004">
    <property type="protein sequence ID" value="KZT44351.1"/>
    <property type="molecule type" value="Genomic_DNA"/>
</dbReference>
<accession>A0A166J469</accession>
<proteinExistence type="predicted"/>
<keyword evidence="3" id="KW-1185">Reference proteome</keyword>
<dbReference type="AlphaFoldDB" id="A0A166J469"/>
<dbReference type="Proteomes" id="UP000076798">
    <property type="component" value="Unassembled WGS sequence"/>
</dbReference>
<evidence type="ECO:0000313" key="3">
    <source>
        <dbReference type="Proteomes" id="UP000076798"/>
    </source>
</evidence>
<evidence type="ECO:0000313" key="2">
    <source>
        <dbReference type="EMBL" id="KZT44351.1"/>
    </source>
</evidence>
<keyword evidence="1" id="KW-0732">Signal</keyword>
<sequence>MSLFSFRRLRTSAPLLALLALAVVQSSSAIAVSGPVSPSISHTSKHYTSPHATKLVDHGTKIKDSAVPSNASVAKHVPRSIALRSPPAAIARSNDQVSQLDQYHAVMLTSLNSLIALQSLDPQDSTIPSRATNYTTSYQNAFQGFQVLLGQMQSDKGLANYDKADKIQTLLKNTVNLNKNCLSTITALVYQIPTLGPILGPIVYQIKCIIDAMLNLTEDVTDAFLNALDPVLRPLLNDYVSQLCGVLRVVDILGLCLNVKA</sequence>
<reference evidence="2 3" key="1">
    <citation type="journal article" date="2016" name="Mol. Biol. Evol.">
        <title>Comparative Genomics of Early-Diverging Mushroom-Forming Fungi Provides Insights into the Origins of Lignocellulose Decay Capabilities.</title>
        <authorList>
            <person name="Nagy L.G."/>
            <person name="Riley R."/>
            <person name="Tritt A."/>
            <person name="Adam C."/>
            <person name="Daum C."/>
            <person name="Floudas D."/>
            <person name="Sun H."/>
            <person name="Yadav J.S."/>
            <person name="Pangilinan J."/>
            <person name="Larsson K.H."/>
            <person name="Matsuura K."/>
            <person name="Barry K."/>
            <person name="Labutti K."/>
            <person name="Kuo R."/>
            <person name="Ohm R.A."/>
            <person name="Bhattacharya S.S."/>
            <person name="Shirouzu T."/>
            <person name="Yoshinaga Y."/>
            <person name="Martin F.M."/>
            <person name="Grigoriev I.V."/>
            <person name="Hibbett D.S."/>
        </authorList>
    </citation>
    <scope>NUCLEOTIDE SEQUENCE [LARGE SCALE GENOMIC DNA]</scope>
    <source>
        <strain evidence="2 3">HHB10207 ss-3</strain>
    </source>
</reference>
<dbReference type="OrthoDB" id="2497682at2759"/>
<organism evidence="2 3">
    <name type="scientific">Sistotremastrum suecicum HHB10207 ss-3</name>
    <dbReference type="NCBI Taxonomy" id="1314776"/>
    <lineage>
        <taxon>Eukaryota</taxon>
        <taxon>Fungi</taxon>
        <taxon>Dikarya</taxon>
        <taxon>Basidiomycota</taxon>
        <taxon>Agaricomycotina</taxon>
        <taxon>Agaricomycetes</taxon>
        <taxon>Sistotremastrales</taxon>
        <taxon>Sistotremastraceae</taxon>
        <taxon>Sistotremastrum</taxon>
    </lineage>
</organism>
<feature type="chain" id="PRO_5007875641" evidence="1">
    <location>
        <begin position="30"/>
        <end position="261"/>
    </location>
</feature>
<protein>
    <submittedName>
        <fullName evidence="2">Uncharacterized protein</fullName>
    </submittedName>
</protein>
<gene>
    <name evidence="2" type="ORF">SISSUDRAFT_1115653</name>
</gene>
<feature type="signal peptide" evidence="1">
    <location>
        <begin position="1"/>
        <end position="29"/>
    </location>
</feature>
<evidence type="ECO:0000256" key="1">
    <source>
        <dbReference type="SAM" id="SignalP"/>
    </source>
</evidence>
<name>A0A166J469_9AGAM</name>